<comment type="caution">
    <text evidence="1">The sequence shown here is derived from an EMBL/GenBank/DDBJ whole genome shotgun (WGS) entry which is preliminary data.</text>
</comment>
<evidence type="ECO:0000313" key="1">
    <source>
        <dbReference type="EMBL" id="CAB5392628.1"/>
    </source>
</evidence>
<dbReference type="EMBL" id="CAGKOT010000077">
    <property type="protein sequence ID" value="CAB5392628.1"/>
    <property type="molecule type" value="Genomic_DNA"/>
</dbReference>
<accession>A0A916EJ59</accession>
<sequence length="76" mass="8744">MANYETVFSGYWISTPFGFRYRAGMLRKGFGTQGPETAKLFRYSKILNGFVELRHLVSVPESINWSLGHQWLETAP</sequence>
<organism evidence="1 2">
    <name type="scientific">Rhizophagus irregularis</name>
    <dbReference type="NCBI Taxonomy" id="588596"/>
    <lineage>
        <taxon>Eukaryota</taxon>
        <taxon>Fungi</taxon>
        <taxon>Fungi incertae sedis</taxon>
        <taxon>Mucoromycota</taxon>
        <taxon>Glomeromycotina</taxon>
        <taxon>Glomeromycetes</taxon>
        <taxon>Glomerales</taxon>
        <taxon>Glomeraceae</taxon>
        <taxon>Rhizophagus</taxon>
    </lineage>
</organism>
<dbReference type="AlphaFoldDB" id="A0A916EJ59"/>
<gene>
    <name evidence="1" type="ORF">CHRIB12_LOCUS22503</name>
</gene>
<evidence type="ECO:0000313" key="2">
    <source>
        <dbReference type="Proteomes" id="UP000684084"/>
    </source>
</evidence>
<name>A0A916EJ59_9GLOM</name>
<proteinExistence type="predicted"/>
<protein>
    <submittedName>
        <fullName evidence="1">Uncharacterized protein</fullName>
    </submittedName>
</protein>
<reference evidence="1" key="1">
    <citation type="submission" date="2020-05" db="EMBL/GenBank/DDBJ databases">
        <authorList>
            <person name="Rincon C."/>
            <person name="Sanders R I."/>
            <person name="Robbins C."/>
            <person name="Chaturvedi A."/>
        </authorList>
    </citation>
    <scope>NUCLEOTIDE SEQUENCE</scope>
    <source>
        <strain evidence="1">CHB12</strain>
    </source>
</reference>
<dbReference type="Proteomes" id="UP000684084">
    <property type="component" value="Unassembled WGS sequence"/>
</dbReference>
<dbReference type="OrthoDB" id="10461494at2759"/>